<protein>
    <recommendedName>
        <fullName evidence="4">RRM domain-containing protein</fullName>
    </recommendedName>
</protein>
<feature type="compositionally biased region" description="Basic residues" evidence="3">
    <location>
        <begin position="538"/>
        <end position="550"/>
    </location>
</feature>
<feature type="region of interest" description="Disordered" evidence="3">
    <location>
        <begin position="168"/>
        <end position="202"/>
    </location>
</feature>
<feature type="compositionally biased region" description="Acidic residues" evidence="3">
    <location>
        <begin position="267"/>
        <end position="278"/>
    </location>
</feature>
<comment type="caution">
    <text evidence="5">The sequence shown here is derived from an EMBL/GenBank/DDBJ whole genome shotgun (WGS) entry which is preliminary data.</text>
</comment>
<organism evidence="5 6">
    <name type="scientific">Russula ochroleuca</name>
    <dbReference type="NCBI Taxonomy" id="152965"/>
    <lineage>
        <taxon>Eukaryota</taxon>
        <taxon>Fungi</taxon>
        <taxon>Dikarya</taxon>
        <taxon>Basidiomycota</taxon>
        <taxon>Agaricomycotina</taxon>
        <taxon>Agaricomycetes</taxon>
        <taxon>Russulales</taxon>
        <taxon>Russulaceae</taxon>
        <taxon>Russula</taxon>
    </lineage>
</organism>
<feature type="compositionally biased region" description="Low complexity" evidence="3">
    <location>
        <begin position="383"/>
        <end position="392"/>
    </location>
</feature>
<dbReference type="OrthoDB" id="21643at2759"/>
<feature type="domain" description="RRM" evidence="4">
    <location>
        <begin position="11"/>
        <end position="91"/>
    </location>
</feature>
<evidence type="ECO:0000256" key="3">
    <source>
        <dbReference type="SAM" id="MobiDB-lite"/>
    </source>
</evidence>
<reference evidence="5" key="2">
    <citation type="journal article" date="2020" name="Nat. Commun.">
        <title>Large-scale genome sequencing of mycorrhizal fungi provides insights into the early evolution of symbiotic traits.</title>
        <authorList>
            <person name="Miyauchi S."/>
            <person name="Kiss E."/>
            <person name="Kuo A."/>
            <person name="Drula E."/>
            <person name="Kohler A."/>
            <person name="Sanchez-Garcia M."/>
            <person name="Morin E."/>
            <person name="Andreopoulos B."/>
            <person name="Barry K.W."/>
            <person name="Bonito G."/>
            <person name="Buee M."/>
            <person name="Carver A."/>
            <person name="Chen C."/>
            <person name="Cichocki N."/>
            <person name="Clum A."/>
            <person name="Culley D."/>
            <person name="Crous P.W."/>
            <person name="Fauchery L."/>
            <person name="Girlanda M."/>
            <person name="Hayes R.D."/>
            <person name="Keri Z."/>
            <person name="LaButti K."/>
            <person name="Lipzen A."/>
            <person name="Lombard V."/>
            <person name="Magnuson J."/>
            <person name="Maillard F."/>
            <person name="Murat C."/>
            <person name="Nolan M."/>
            <person name="Ohm R.A."/>
            <person name="Pangilinan J."/>
            <person name="Pereira M.F."/>
            <person name="Perotto S."/>
            <person name="Peter M."/>
            <person name="Pfister S."/>
            <person name="Riley R."/>
            <person name="Sitrit Y."/>
            <person name="Stielow J.B."/>
            <person name="Szollosi G."/>
            <person name="Zifcakova L."/>
            <person name="Stursova M."/>
            <person name="Spatafora J.W."/>
            <person name="Tedersoo L."/>
            <person name="Vaario L.M."/>
            <person name="Yamada A."/>
            <person name="Yan M."/>
            <person name="Wang P."/>
            <person name="Xu J."/>
            <person name="Bruns T."/>
            <person name="Baldrian P."/>
            <person name="Vilgalys R."/>
            <person name="Dunand C."/>
            <person name="Henrissat B."/>
            <person name="Grigoriev I.V."/>
            <person name="Hibbett D."/>
            <person name="Nagy L.G."/>
            <person name="Martin F.M."/>
        </authorList>
    </citation>
    <scope>NUCLEOTIDE SEQUENCE</scope>
    <source>
        <strain evidence="5">Prilba</strain>
    </source>
</reference>
<feature type="compositionally biased region" description="Low complexity" evidence="3">
    <location>
        <begin position="461"/>
        <end position="475"/>
    </location>
</feature>
<feature type="compositionally biased region" description="Acidic residues" evidence="3">
    <location>
        <begin position="325"/>
        <end position="334"/>
    </location>
</feature>
<evidence type="ECO:0000313" key="6">
    <source>
        <dbReference type="Proteomes" id="UP000759537"/>
    </source>
</evidence>
<dbReference type="EMBL" id="WHVB01000033">
    <property type="protein sequence ID" value="KAF8468085.1"/>
    <property type="molecule type" value="Genomic_DNA"/>
</dbReference>
<feature type="region of interest" description="Disordered" evidence="3">
    <location>
        <begin position="325"/>
        <end position="412"/>
    </location>
</feature>
<feature type="region of interest" description="Disordered" evidence="3">
    <location>
        <begin position="264"/>
        <end position="299"/>
    </location>
</feature>
<dbReference type="SUPFAM" id="SSF54928">
    <property type="entry name" value="RNA-binding domain, RBD"/>
    <property type="match status" value="1"/>
</dbReference>
<dbReference type="GO" id="GO:0003723">
    <property type="term" value="F:RNA binding"/>
    <property type="evidence" value="ECO:0007669"/>
    <property type="project" value="UniProtKB-UniRule"/>
</dbReference>
<dbReference type="Proteomes" id="UP000759537">
    <property type="component" value="Unassembled WGS sequence"/>
</dbReference>
<dbReference type="InterPro" id="IPR035979">
    <property type="entry name" value="RBD_domain_sf"/>
</dbReference>
<proteinExistence type="predicted"/>
<dbReference type="InterPro" id="IPR000504">
    <property type="entry name" value="RRM_dom"/>
</dbReference>
<evidence type="ECO:0000256" key="1">
    <source>
        <dbReference type="ARBA" id="ARBA00022884"/>
    </source>
</evidence>
<feature type="compositionally biased region" description="Polar residues" evidence="3">
    <location>
        <begin position="290"/>
        <end position="299"/>
    </location>
</feature>
<dbReference type="AlphaFoldDB" id="A0A9P5JXY7"/>
<dbReference type="PANTHER" id="PTHR48029">
    <property type="entry name" value="NUCLEOLAR PROTEIN 8"/>
    <property type="match status" value="1"/>
</dbReference>
<feature type="compositionally biased region" description="Gly residues" evidence="3">
    <location>
        <begin position="551"/>
        <end position="560"/>
    </location>
</feature>
<keyword evidence="6" id="KW-1185">Reference proteome</keyword>
<accession>A0A9P5JXY7</accession>
<feature type="region of interest" description="Disordered" evidence="3">
    <location>
        <begin position="538"/>
        <end position="560"/>
    </location>
</feature>
<dbReference type="PROSITE" id="PS50102">
    <property type="entry name" value="RRM"/>
    <property type="match status" value="1"/>
</dbReference>
<sequence length="560" mass="60673">MPDRPSELISKRLLISGLTAALSSHDLERRLAAFGTVTALDGFGKLDAVGQPRKFAYVTLETTKSQLSRCMNVLSGSTWKGAKLRIGEAKPDFHERILLEKATMESEETNRPRKRRRLAAHGVHARHAHDMSLVTPSNVHQRPQWRVTKLGRLIRPMRMRPARPLGLPLDALKTQNQNFLSKGKDKERRKKKGAAAAAAPPTRARRLTIDPLRWGSVHISGVFLDGERALVSSALAAGGEASGGNDESTEVDADEEVEKILDVSENSADDDDGNDNDSDVPSHGEPSAPLRSSSIPVDTTSADLAAEKAKALGLLYSMFNEADEDWGGEESVDSDMEREAAAAVRANAVPHPSQGSSSHDAADFEVVPAAQGVSKMSSDDQRQAAQTAAVTASPRNPDPVQPPATNLKDLFAPREEEGFSLIGHLNLDSELDYDLDLDLDFNEPALVNDGPPPATISASDPAATARPAATPTPTRQSKAYALDTTLPFFFPQTSTTNSRGGGHARTVKVKFARTEDEAQIRARWEAARGELTREWKRRHREAVKSRRRRGGGGGGGKRVE</sequence>
<dbReference type="Gene3D" id="3.30.70.330">
    <property type="match status" value="1"/>
</dbReference>
<reference evidence="5" key="1">
    <citation type="submission" date="2019-10" db="EMBL/GenBank/DDBJ databases">
        <authorList>
            <consortium name="DOE Joint Genome Institute"/>
            <person name="Kuo A."/>
            <person name="Miyauchi S."/>
            <person name="Kiss E."/>
            <person name="Drula E."/>
            <person name="Kohler A."/>
            <person name="Sanchez-Garcia M."/>
            <person name="Andreopoulos B."/>
            <person name="Barry K.W."/>
            <person name="Bonito G."/>
            <person name="Buee M."/>
            <person name="Carver A."/>
            <person name="Chen C."/>
            <person name="Cichocki N."/>
            <person name="Clum A."/>
            <person name="Culley D."/>
            <person name="Crous P.W."/>
            <person name="Fauchery L."/>
            <person name="Girlanda M."/>
            <person name="Hayes R."/>
            <person name="Keri Z."/>
            <person name="LaButti K."/>
            <person name="Lipzen A."/>
            <person name="Lombard V."/>
            <person name="Magnuson J."/>
            <person name="Maillard F."/>
            <person name="Morin E."/>
            <person name="Murat C."/>
            <person name="Nolan M."/>
            <person name="Ohm R."/>
            <person name="Pangilinan J."/>
            <person name="Pereira M."/>
            <person name="Perotto S."/>
            <person name="Peter M."/>
            <person name="Riley R."/>
            <person name="Sitrit Y."/>
            <person name="Stielow B."/>
            <person name="Szollosi G."/>
            <person name="Zifcakova L."/>
            <person name="Stursova M."/>
            <person name="Spatafora J.W."/>
            <person name="Tedersoo L."/>
            <person name="Vaario L.-M."/>
            <person name="Yamada A."/>
            <person name="Yan M."/>
            <person name="Wang P."/>
            <person name="Xu J."/>
            <person name="Bruns T."/>
            <person name="Baldrian P."/>
            <person name="Vilgalys R."/>
            <person name="Henrissat B."/>
            <person name="Grigoriev I.V."/>
            <person name="Hibbett D."/>
            <person name="Nagy L.G."/>
            <person name="Martin F.M."/>
        </authorList>
    </citation>
    <scope>NUCLEOTIDE SEQUENCE</scope>
    <source>
        <strain evidence="5">Prilba</strain>
    </source>
</reference>
<name>A0A9P5JXY7_9AGAM</name>
<dbReference type="InterPro" id="IPR012677">
    <property type="entry name" value="Nucleotide-bd_a/b_plait_sf"/>
</dbReference>
<evidence type="ECO:0000256" key="2">
    <source>
        <dbReference type="PROSITE-ProRule" id="PRU00176"/>
    </source>
</evidence>
<evidence type="ECO:0000259" key="4">
    <source>
        <dbReference type="PROSITE" id="PS50102"/>
    </source>
</evidence>
<dbReference type="PANTHER" id="PTHR48029:SF1">
    <property type="entry name" value="NUCLEOLAR PROTEIN 8"/>
    <property type="match status" value="1"/>
</dbReference>
<keyword evidence="1 2" id="KW-0694">RNA-binding</keyword>
<evidence type="ECO:0000313" key="5">
    <source>
        <dbReference type="EMBL" id="KAF8468085.1"/>
    </source>
</evidence>
<gene>
    <name evidence="5" type="ORF">DFH94DRAFT_776977</name>
</gene>
<feature type="region of interest" description="Disordered" evidence="3">
    <location>
        <begin position="444"/>
        <end position="476"/>
    </location>
</feature>